<gene>
    <name evidence="2" type="ORF">ERS852397_02035</name>
</gene>
<feature type="chain" id="PRO_5008021286" evidence="1">
    <location>
        <begin position="24"/>
        <end position="148"/>
    </location>
</feature>
<dbReference type="STRING" id="338188.ERS852397_02035"/>
<dbReference type="InterPro" id="IPR011110">
    <property type="entry name" value="Reg_prop"/>
</dbReference>
<feature type="signal peptide" evidence="1">
    <location>
        <begin position="1"/>
        <end position="23"/>
    </location>
</feature>
<dbReference type="Proteomes" id="UP000095517">
    <property type="component" value="Unassembled WGS sequence"/>
</dbReference>
<dbReference type="Gene3D" id="2.130.10.10">
    <property type="entry name" value="YVTN repeat-like/Quinoprotein amine dehydrogenase"/>
    <property type="match status" value="1"/>
</dbReference>
<dbReference type="GO" id="GO:0016301">
    <property type="term" value="F:kinase activity"/>
    <property type="evidence" value="ECO:0007669"/>
    <property type="project" value="UniProtKB-KW"/>
</dbReference>
<organism evidence="2 3">
    <name type="scientific">Bacteroides finegoldii</name>
    <dbReference type="NCBI Taxonomy" id="338188"/>
    <lineage>
        <taxon>Bacteria</taxon>
        <taxon>Pseudomonadati</taxon>
        <taxon>Bacteroidota</taxon>
        <taxon>Bacteroidia</taxon>
        <taxon>Bacteroidales</taxon>
        <taxon>Bacteroidaceae</taxon>
        <taxon>Bacteroides</taxon>
    </lineage>
</organism>
<dbReference type="InterPro" id="IPR015943">
    <property type="entry name" value="WD40/YVTN_repeat-like_dom_sf"/>
</dbReference>
<keyword evidence="2" id="KW-0808">Transferase</keyword>
<dbReference type="RefSeq" id="WP_022274856.1">
    <property type="nucleotide sequence ID" value="NZ_CABIXA010000009.1"/>
</dbReference>
<evidence type="ECO:0000313" key="3">
    <source>
        <dbReference type="Proteomes" id="UP000095517"/>
    </source>
</evidence>
<keyword evidence="1" id="KW-0732">Signal</keyword>
<keyword evidence="2" id="KW-0418">Kinase</keyword>
<sequence>MKRFPALYLLTIFLLLPAFPTLAQSDKQVNSHSFTYQYLTTKEGLSNQRVFSILEDKKGFIWISTRSGVDCFNGRTVKNYSLFGEDIIVDGAGRMIYLTKDSHETLWAYTSAGKVFKYDPISDAFTLEIDVAELTEKGIFWTTMKLNG</sequence>
<reference evidence="2 3" key="1">
    <citation type="submission" date="2015-09" db="EMBL/GenBank/DDBJ databases">
        <authorList>
            <consortium name="Pathogen Informatics"/>
        </authorList>
    </citation>
    <scope>NUCLEOTIDE SEQUENCE [LARGE SCALE GENOMIC DNA]</scope>
    <source>
        <strain evidence="2 3">2789STDY5608840</strain>
    </source>
</reference>
<dbReference type="EMBL" id="CYZH01000009">
    <property type="protein sequence ID" value="CUO44101.1"/>
    <property type="molecule type" value="Genomic_DNA"/>
</dbReference>
<dbReference type="Pfam" id="PF07494">
    <property type="entry name" value="Reg_prop"/>
    <property type="match status" value="1"/>
</dbReference>
<protein>
    <submittedName>
        <fullName evidence="2">Histidine kinase</fullName>
    </submittedName>
</protein>
<proteinExistence type="predicted"/>
<evidence type="ECO:0000256" key="1">
    <source>
        <dbReference type="SAM" id="SignalP"/>
    </source>
</evidence>
<name>A0A174F317_9BACE</name>
<dbReference type="AlphaFoldDB" id="A0A174F317"/>
<evidence type="ECO:0000313" key="2">
    <source>
        <dbReference type="EMBL" id="CUO44101.1"/>
    </source>
</evidence>
<accession>A0A174F317</accession>